<protein>
    <submittedName>
        <fullName evidence="3">Uncharacterized protein</fullName>
    </submittedName>
</protein>
<name>A0ABQ5L1Y2_9EUKA</name>
<feature type="region of interest" description="Disordered" evidence="2">
    <location>
        <begin position="147"/>
        <end position="168"/>
    </location>
</feature>
<keyword evidence="1" id="KW-0175">Coiled coil</keyword>
<feature type="compositionally biased region" description="Low complexity" evidence="2">
    <location>
        <begin position="647"/>
        <end position="663"/>
    </location>
</feature>
<dbReference type="EMBL" id="BQXS01011461">
    <property type="protein sequence ID" value="GKT37360.1"/>
    <property type="molecule type" value="Genomic_DNA"/>
</dbReference>
<dbReference type="Proteomes" id="UP001057375">
    <property type="component" value="Unassembled WGS sequence"/>
</dbReference>
<evidence type="ECO:0000313" key="3">
    <source>
        <dbReference type="EMBL" id="GKT37360.1"/>
    </source>
</evidence>
<accession>A0ABQ5L1Y2</accession>
<evidence type="ECO:0000313" key="4">
    <source>
        <dbReference type="Proteomes" id="UP001057375"/>
    </source>
</evidence>
<feature type="coiled-coil region" evidence="1">
    <location>
        <begin position="192"/>
        <end position="226"/>
    </location>
</feature>
<evidence type="ECO:0000256" key="1">
    <source>
        <dbReference type="SAM" id="Coils"/>
    </source>
</evidence>
<keyword evidence="4" id="KW-1185">Reference proteome</keyword>
<proteinExistence type="predicted"/>
<feature type="region of interest" description="Disordered" evidence="2">
    <location>
        <begin position="643"/>
        <end position="668"/>
    </location>
</feature>
<gene>
    <name evidence="3" type="ORF">ADUPG1_010160</name>
</gene>
<comment type="caution">
    <text evidence="3">The sequence shown here is derived from an EMBL/GenBank/DDBJ whole genome shotgun (WGS) entry which is preliminary data.</text>
</comment>
<organism evidence="3 4">
    <name type="scientific">Aduncisulcus paluster</name>
    <dbReference type="NCBI Taxonomy" id="2918883"/>
    <lineage>
        <taxon>Eukaryota</taxon>
        <taxon>Metamonada</taxon>
        <taxon>Carpediemonas-like organisms</taxon>
        <taxon>Aduncisulcus</taxon>
    </lineage>
</organism>
<feature type="non-terminal residue" evidence="3">
    <location>
        <position position="741"/>
    </location>
</feature>
<sequence length="741" mass="82778">MDEIKAKKNPFGASKSSRLSNLIDEHPNSYWQSNCEGELLTISPHSPIYLTEISLYTKKAQSGQPYSIIVWFTTPTGSTYCINGNIKKATGWTRINCLECLGKKQISQIEIEIKNTQSLSKSFFTLHNLSLFVDMVSQGRLIMEKKKEEEEKKKKEEEEKRKEEEEPKKKQIRHDEFLEFISSYIIPFQQKITDLEAVIDSLQYQIDTQEQKLADQQREIVSHRQLAKTEQLALIRKISSLQIELSCVSSRASGSVVEISDPLKLLYDNLVIQRKAMRTNVKKFVDLKDETNCTSSALISKISPYLWCQSSESSDKDCSTFLQFISFLRFLCSPRYIDTPCDTFESSSTTIPITGISQCFDILSSDLSSVLADPSISYLKSLGFTGPNILSPYFVVSECASQISNVPCLVTLDSRINYLESLAAKVCSFKFLDPTNIYYIVKNGQKCITQLTLFLSCAVGVTINGEADSDCKDEYVSEDLECESNCKNELSRASIDASKLLSVCDHVSPQVAKCLQHFASRAKRFTDQANLYATSSKNSCIPFADLVKNGDISDDQPVGWRTKLLSTCNDLWNSVLTELGGSMSNSRKCSSTSMDFSTHQQCDFAEKDSSKSSDIDKLAISSFLSVLPLCSERIHLSKKSSIEIDPTSKPIRSPSSPISSSASLRHGTTSSTLNNTMITMCSLSVGELPSNYFKSVDNLSQCIHELGENLCSHIDSCLSQAHMTDAKLHSLRSRLEGNEFD</sequence>
<reference evidence="3" key="1">
    <citation type="submission" date="2022-03" db="EMBL/GenBank/DDBJ databases">
        <title>Draft genome sequence of Aduncisulcus paluster, a free-living microaerophilic Fornicata.</title>
        <authorList>
            <person name="Yuyama I."/>
            <person name="Kume K."/>
            <person name="Tamura T."/>
            <person name="Inagaki Y."/>
            <person name="Hashimoto T."/>
        </authorList>
    </citation>
    <scope>NUCLEOTIDE SEQUENCE</scope>
    <source>
        <strain evidence="3">NY0171</strain>
    </source>
</reference>
<evidence type="ECO:0000256" key="2">
    <source>
        <dbReference type="SAM" id="MobiDB-lite"/>
    </source>
</evidence>